<dbReference type="GO" id="GO:0000156">
    <property type="term" value="F:phosphorelay response regulator activity"/>
    <property type="evidence" value="ECO:0007669"/>
    <property type="project" value="TreeGrafter"/>
</dbReference>
<reference evidence="12 13" key="1">
    <citation type="submission" date="2020-04" db="EMBL/GenBank/DDBJ databases">
        <authorList>
            <person name="De Canck E."/>
        </authorList>
    </citation>
    <scope>NUCLEOTIDE SEQUENCE [LARGE SCALE GENOMIC DNA]</scope>
    <source>
        <strain evidence="12 13">LMG 3458</strain>
    </source>
</reference>
<dbReference type="Gene3D" id="6.10.250.690">
    <property type="match status" value="1"/>
</dbReference>
<dbReference type="InterPro" id="IPR016032">
    <property type="entry name" value="Sig_transdc_resp-reg_C-effctor"/>
</dbReference>
<dbReference type="Gene3D" id="1.10.10.10">
    <property type="entry name" value="Winged helix-like DNA-binding domain superfamily/Winged helix DNA-binding domain"/>
    <property type="match status" value="1"/>
</dbReference>
<comment type="subcellular location">
    <subcellularLocation>
        <location evidence="1">Cytoplasm</location>
    </subcellularLocation>
</comment>
<dbReference type="Pfam" id="PF00486">
    <property type="entry name" value="Trans_reg_C"/>
    <property type="match status" value="1"/>
</dbReference>
<dbReference type="SMART" id="SM00862">
    <property type="entry name" value="Trans_reg_C"/>
    <property type="match status" value="1"/>
</dbReference>
<evidence type="ECO:0000256" key="6">
    <source>
        <dbReference type="ARBA" id="ARBA00023125"/>
    </source>
</evidence>
<dbReference type="Gene3D" id="3.40.50.2300">
    <property type="match status" value="1"/>
</dbReference>
<dbReference type="Proteomes" id="UP000494111">
    <property type="component" value="Unassembled WGS sequence"/>
</dbReference>
<evidence type="ECO:0000259" key="10">
    <source>
        <dbReference type="PROSITE" id="PS50110"/>
    </source>
</evidence>
<evidence type="ECO:0000256" key="7">
    <source>
        <dbReference type="ARBA" id="ARBA00023163"/>
    </source>
</evidence>
<proteinExistence type="predicted"/>
<evidence type="ECO:0000259" key="11">
    <source>
        <dbReference type="PROSITE" id="PS51755"/>
    </source>
</evidence>
<dbReference type="SUPFAM" id="SSF46894">
    <property type="entry name" value="C-terminal effector domain of the bipartite response regulators"/>
    <property type="match status" value="1"/>
</dbReference>
<evidence type="ECO:0000256" key="8">
    <source>
        <dbReference type="PROSITE-ProRule" id="PRU00169"/>
    </source>
</evidence>
<sequence length="247" mass="27270">MLPAATEPKRMSIPTQMVTRRILLIDDDVDLALMLREYLDPHHVDLTLAHSSAQGLPLALQDGYDLILLDLMLPDGNGLDLLRRLRQSSRRPVIMFTAHGGETDRVLGLELGADDYLAKPFSPRELKARICAVLRRFEETPEAPAAELNVGTLSLDAASGRARLGTQEVLLTGAEQRILEVLMRAPGQVVPREQISLYALGRTADRYDRSIDTHISSLRKKLRLDHADDAPAIRNLRGLGYVLAGSA</sequence>
<dbReference type="GO" id="GO:0000976">
    <property type="term" value="F:transcription cis-regulatory region binding"/>
    <property type="evidence" value="ECO:0007669"/>
    <property type="project" value="TreeGrafter"/>
</dbReference>
<evidence type="ECO:0000256" key="2">
    <source>
        <dbReference type="ARBA" id="ARBA00022490"/>
    </source>
</evidence>
<dbReference type="SMART" id="SM00448">
    <property type="entry name" value="REC"/>
    <property type="match status" value="1"/>
</dbReference>
<keyword evidence="2" id="KW-0963">Cytoplasm</keyword>
<accession>A0A6S7B9X5</accession>
<dbReference type="InterPro" id="IPR011006">
    <property type="entry name" value="CheY-like_superfamily"/>
</dbReference>
<gene>
    <name evidence="12" type="primary">cpxR</name>
    <name evidence="12" type="ORF">LMG3458_02865</name>
</gene>
<dbReference type="CDD" id="cd00383">
    <property type="entry name" value="trans_reg_C"/>
    <property type="match status" value="1"/>
</dbReference>
<keyword evidence="5" id="KW-0805">Transcription regulation</keyword>
<keyword evidence="3 8" id="KW-0597">Phosphoprotein</keyword>
<dbReference type="EMBL" id="CADIJO010000008">
    <property type="protein sequence ID" value="CAB3704790.1"/>
    <property type="molecule type" value="Genomic_DNA"/>
</dbReference>
<dbReference type="PANTHER" id="PTHR48111">
    <property type="entry name" value="REGULATOR OF RPOS"/>
    <property type="match status" value="1"/>
</dbReference>
<feature type="DNA-binding region" description="OmpR/PhoB-type" evidence="9">
    <location>
        <begin position="145"/>
        <end position="245"/>
    </location>
</feature>
<dbReference type="PROSITE" id="PS50110">
    <property type="entry name" value="RESPONSE_REGULATORY"/>
    <property type="match status" value="1"/>
</dbReference>
<dbReference type="GO" id="GO:0005829">
    <property type="term" value="C:cytosol"/>
    <property type="evidence" value="ECO:0007669"/>
    <property type="project" value="TreeGrafter"/>
</dbReference>
<dbReference type="GO" id="GO:0006355">
    <property type="term" value="P:regulation of DNA-templated transcription"/>
    <property type="evidence" value="ECO:0007669"/>
    <property type="project" value="InterPro"/>
</dbReference>
<evidence type="ECO:0000256" key="9">
    <source>
        <dbReference type="PROSITE-ProRule" id="PRU01091"/>
    </source>
</evidence>
<feature type="domain" description="Response regulatory" evidence="10">
    <location>
        <begin position="21"/>
        <end position="134"/>
    </location>
</feature>
<dbReference type="InterPro" id="IPR039420">
    <property type="entry name" value="WalR-like"/>
</dbReference>
<dbReference type="Pfam" id="PF00072">
    <property type="entry name" value="Response_reg"/>
    <property type="match status" value="1"/>
</dbReference>
<evidence type="ECO:0000256" key="1">
    <source>
        <dbReference type="ARBA" id="ARBA00004496"/>
    </source>
</evidence>
<organism evidence="12 13">
    <name type="scientific">Achromobacter deleyi</name>
    <dbReference type="NCBI Taxonomy" id="1353891"/>
    <lineage>
        <taxon>Bacteria</taxon>
        <taxon>Pseudomonadati</taxon>
        <taxon>Pseudomonadota</taxon>
        <taxon>Betaproteobacteria</taxon>
        <taxon>Burkholderiales</taxon>
        <taxon>Alcaligenaceae</taxon>
        <taxon>Achromobacter</taxon>
    </lineage>
</organism>
<evidence type="ECO:0000256" key="3">
    <source>
        <dbReference type="ARBA" id="ARBA00022553"/>
    </source>
</evidence>
<dbReference type="GO" id="GO:0032993">
    <property type="term" value="C:protein-DNA complex"/>
    <property type="evidence" value="ECO:0007669"/>
    <property type="project" value="TreeGrafter"/>
</dbReference>
<keyword evidence="7" id="KW-0804">Transcription</keyword>
<feature type="domain" description="OmpR/PhoB-type" evidence="11">
    <location>
        <begin position="145"/>
        <end position="245"/>
    </location>
</feature>
<keyword evidence="6 9" id="KW-0238">DNA-binding</keyword>
<feature type="modified residue" description="4-aspartylphosphate" evidence="8">
    <location>
        <position position="70"/>
    </location>
</feature>
<dbReference type="AlphaFoldDB" id="A0A6S7B9X5"/>
<protein>
    <submittedName>
        <fullName evidence="12">Transcriptional regulatory protein CpxR</fullName>
    </submittedName>
</protein>
<evidence type="ECO:0000256" key="4">
    <source>
        <dbReference type="ARBA" id="ARBA00023012"/>
    </source>
</evidence>
<dbReference type="PANTHER" id="PTHR48111:SF39">
    <property type="entry name" value="TRANSCRIPTIONAL REGULATORY PROTEIN CPXR"/>
    <property type="match status" value="1"/>
</dbReference>
<evidence type="ECO:0000256" key="5">
    <source>
        <dbReference type="ARBA" id="ARBA00023015"/>
    </source>
</evidence>
<dbReference type="InterPro" id="IPR036388">
    <property type="entry name" value="WH-like_DNA-bd_sf"/>
</dbReference>
<dbReference type="InterPro" id="IPR001789">
    <property type="entry name" value="Sig_transdc_resp-reg_receiver"/>
</dbReference>
<evidence type="ECO:0000313" key="12">
    <source>
        <dbReference type="EMBL" id="CAB3704790.1"/>
    </source>
</evidence>
<keyword evidence="4" id="KW-0902">Two-component regulatory system</keyword>
<dbReference type="InterPro" id="IPR001867">
    <property type="entry name" value="OmpR/PhoB-type_DNA-bd"/>
</dbReference>
<evidence type="ECO:0000313" key="13">
    <source>
        <dbReference type="Proteomes" id="UP000494111"/>
    </source>
</evidence>
<dbReference type="PROSITE" id="PS51755">
    <property type="entry name" value="OMPR_PHOB"/>
    <property type="match status" value="1"/>
</dbReference>
<dbReference type="SUPFAM" id="SSF52172">
    <property type="entry name" value="CheY-like"/>
    <property type="match status" value="1"/>
</dbReference>
<name>A0A6S7B9X5_9BURK</name>